<organism evidence="2">
    <name type="scientific">Florenciella sp. virus SA2</name>
    <dbReference type="NCBI Taxonomy" id="3240092"/>
    <lineage>
        <taxon>Viruses</taxon>
    </lineage>
</organism>
<proteinExistence type="predicted"/>
<evidence type="ECO:0000313" key="2">
    <source>
        <dbReference type="EMBL" id="XDO02240.1"/>
    </source>
</evidence>
<dbReference type="EMBL" id="PP542043">
    <property type="protein sequence ID" value="XDO02240.1"/>
    <property type="molecule type" value="Genomic_DNA"/>
</dbReference>
<evidence type="ECO:0000256" key="1">
    <source>
        <dbReference type="SAM" id="Phobius"/>
    </source>
</evidence>
<reference evidence="2" key="1">
    <citation type="submission" date="2024-03" db="EMBL/GenBank/DDBJ databases">
        <title>Eukaryotic viruses encode the ribosomal protein eL40.</title>
        <authorList>
            <person name="Thomy J."/>
            <person name="Schvarcz C.R."/>
            <person name="McBeain K.A."/>
            <person name="Edwards K.F."/>
            <person name="Steward G.F."/>
        </authorList>
    </citation>
    <scope>NUCLEOTIDE SEQUENCE</scope>
    <source>
        <strain evidence="2">FloV-SA2</strain>
    </source>
</reference>
<sequence>MASRIDIVFLIIIILLIILVVYNPNQYCVVKNEKTPLCRSEKISNCFYKNYNDIDKLTRPKVFIHISDERNERNWINFGSRTTTDLNLGVCELCIETTIDSLICNYDIILYTNDDVKHIVNDKDDYLCNIENVELLSGTDLKQWESYCRFRILYKYGGIVMSPCFLFSKTPSNSVCDVKQLTVCNTLNEGLNSSNERIISTGDFMILAPEKDKYVKIYLDYLKQLCYHFYTSDSKYFDKNMEHLLNLNSLSPQDIGIADSNNREIHIENILSSENIKLSSSNFCLFVNIDLLKKNRKYGWILKMNKDQIKESNFFLANYLK</sequence>
<keyword evidence="1" id="KW-0812">Transmembrane</keyword>
<accession>A0AB39JEF0</accession>
<name>A0AB39JEF0_9VIRU</name>
<keyword evidence="1" id="KW-0472">Membrane</keyword>
<gene>
    <name evidence="2" type="ORF">FloV-SA2_00422</name>
</gene>
<protein>
    <submittedName>
        <fullName evidence="2">Uncharacterized protein</fullName>
    </submittedName>
</protein>
<feature type="transmembrane region" description="Helical" evidence="1">
    <location>
        <begin position="7"/>
        <end position="24"/>
    </location>
</feature>
<keyword evidence="1" id="KW-1133">Transmembrane helix</keyword>